<keyword evidence="4" id="KW-1185">Reference proteome</keyword>
<keyword evidence="2" id="KW-0732">Signal</keyword>
<reference evidence="3" key="1">
    <citation type="submission" date="2019-12" db="EMBL/GenBank/DDBJ databases">
        <authorList>
            <person name="Scholes J."/>
        </authorList>
    </citation>
    <scope>NUCLEOTIDE SEQUENCE</scope>
</reference>
<evidence type="ECO:0000256" key="1">
    <source>
        <dbReference type="SAM" id="MobiDB-lite"/>
    </source>
</evidence>
<dbReference type="Proteomes" id="UP001153555">
    <property type="component" value="Unassembled WGS sequence"/>
</dbReference>
<organism evidence="3 4">
    <name type="scientific">Striga hermonthica</name>
    <name type="common">Purple witchweed</name>
    <name type="synonym">Buchnera hermonthica</name>
    <dbReference type="NCBI Taxonomy" id="68872"/>
    <lineage>
        <taxon>Eukaryota</taxon>
        <taxon>Viridiplantae</taxon>
        <taxon>Streptophyta</taxon>
        <taxon>Embryophyta</taxon>
        <taxon>Tracheophyta</taxon>
        <taxon>Spermatophyta</taxon>
        <taxon>Magnoliopsida</taxon>
        <taxon>eudicotyledons</taxon>
        <taxon>Gunneridae</taxon>
        <taxon>Pentapetalae</taxon>
        <taxon>asterids</taxon>
        <taxon>lamiids</taxon>
        <taxon>Lamiales</taxon>
        <taxon>Orobanchaceae</taxon>
        <taxon>Buchnereae</taxon>
        <taxon>Striga</taxon>
    </lineage>
</organism>
<name>A0A9N7NA75_STRHE</name>
<evidence type="ECO:0000313" key="3">
    <source>
        <dbReference type="EMBL" id="CAA0830201.1"/>
    </source>
</evidence>
<dbReference type="OrthoDB" id="1935957at2759"/>
<dbReference type="EMBL" id="CACSLK010027813">
    <property type="protein sequence ID" value="CAA0830201.1"/>
    <property type="molecule type" value="Genomic_DNA"/>
</dbReference>
<gene>
    <name evidence="3" type="ORF">SHERM_25661</name>
</gene>
<feature type="signal peptide" evidence="2">
    <location>
        <begin position="1"/>
        <end position="24"/>
    </location>
</feature>
<accession>A0A9N7NA75</accession>
<protein>
    <submittedName>
        <fullName evidence="3">Protein IDA-LIKE 2</fullName>
    </submittedName>
</protein>
<dbReference type="AlphaFoldDB" id="A0A9N7NA75"/>
<proteinExistence type="predicted"/>
<sequence>MMNRGLRLPALLTAAILIVALVGGQCRCSRTTINAFRIRHKGQNGHNPADGHSFFQLMPKRWVPASAPSRKHNDLGLQRSQCSSKSGGFPRGSSAGLREGSDDGGQDTIGRKAEVVCSCGDGTFEVSSKMLGSDRTLRWTSSLGRNGQREDSHI</sequence>
<feature type="chain" id="PRO_5040235556" evidence="2">
    <location>
        <begin position="25"/>
        <end position="154"/>
    </location>
</feature>
<comment type="caution">
    <text evidence="3">The sequence shown here is derived from an EMBL/GenBank/DDBJ whole genome shotgun (WGS) entry which is preliminary data.</text>
</comment>
<evidence type="ECO:0000256" key="2">
    <source>
        <dbReference type="SAM" id="SignalP"/>
    </source>
</evidence>
<evidence type="ECO:0000313" key="4">
    <source>
        <dbReference type="Proteomes" id="UP001153555"/>
    </source>
</evidence>
<feature type="region of interest" description="Disordered" evidence="1">
    <location>
        <begin position="65"/>
        <end position="109"/>
    </location>
</feature>